<dbReference type="InterPro" id="IPR044744">
    <property type="entry name" value="ZNRF4/RNF13/RNF167_PA"/>
</dbReference>
<evidence type="ECO:0000259" key="14">
    <source>
        <dbReference type="PROSITE" id="PS50089"/>
    </source>
</evidence>
<evidence type="ECO:0000313" key="16">
    <source>
        <dbReference type="Proteomes" id="UP001307889"/>
    </source>
</evidence>
<evidence type="ECO:0000256" key="5">
    <source>
        <dbReference type="ARBA" id="ARBA00022833"/>
    </source>
</evidence>
<gene>
    <name evidence="15" type="ORF">NTJ_08629</name>
</gene>
<feature type="compositionally biased region" description="Low complexity" evidence="11">
    <location>
        <begin position="406"/>
        <end position="418"/>
    </location>
</feature>
<evidence type="ECO:0000256" key="11">
    <source>
        <dbReference type="SAM" id="MobiDB-lite"/>
    </source>
</evidence>
<dbReference type="PROSITE" id="PS50089">
    <property type="entry name" value="ZF_RING_2"/>
    <property type="match status" value="1"/>
</dbReference>
<dbReference type="EMBL" id="AP028914">
    <property type="protein sequence ID" value="BES95820.1"/>
    <property type="molecule type" value="Genomic_DNA"/>
</dbReference>
<feature type="compositionally biased region" description="Polar residues" evidence="11">
    <location>
        <begin position="296"/>
        <end position="307"/>
    </location>
</feature>
<evidence type="ECO:0000256" key="2">
    <source>
        <dbReference type="ARBA" id="ARBA00022723"/>
    </source>
</evidence>
<dbReference type="PANTHER" id="PTHR45931">
    <property type="entry name" value="SI:CH211-59O9.10"/>
    <property type="match status" value="1"/>
</dbReference>
<dbReference type="Pfam" id="PF13639">
    <property type="entry name" value="zf-RING_2"/>
    <property type="match status" value="1"/>
</dbReference>
<dbReference type="InterPro" id="IPR001841">
    <property type="entry name" value="Znf_RING"/>
</dbReference>
<evidence type="ECO:0000256" key="10">
    <source>
        <dbReference type="PROSITE-ProRule" id="PRU00175"/>
    </source>
</evidence>
<evidence type="ECO:0000256" key="8">
    <source>
        <dbReference type="ARBA" id="ARBA00023180"/>
    </source>
</evidence>
<evidence type="ECO:0000256" key="6">
    <source>
        <dbReference type="ARBA" id="ARBA00022989"/>
    </source>
</evidence>
<keyword evidence="5" id="KW-0862">Zinc</keyword>
<evidence type="ECO:0000256" key="7">
    <source>
        <dbReference type="ARBA" id="ARBA00023136"/>
    </source>
</evidence>
<feature type="region of interest" description="Disordered" evidence="11">
    <location>
        <begin position="343"/>
        <end position="363"/>
    </location>
</feature>
<dbReference type="Gene3D" id="3.30.40.10">
    <property type="entry name" value="Zinc/RING finger domain, C3HC4 (zinc finger)"/>
    <property type="match status" value="1"/>
</dbReference>
<evidence type="ECO:0000256" key="9">
    <source>
        <dbReference type="ARBA" id="ARBA00046288"/>
    </source>
</evidence>
<dbReference type="PANTHER" id="PTHR45931:SF20">
    <property type="entry name" value="RING-TYPE E3 UBIQUITIN TRANSFERASE"/>
    <property type="match status" value="1"/>
</dbReference>
<organism evidence="15 16">
    <name type="scientific">Nesidiocoris tenuis</name>
    <dbReference type="NCBI Taxonomy" id="355587"/>
    <lineage>
        <taxon>Eukaryota</taxon>
        <taxon>Metazoa</taxon>
        <taxon>Ecdysozoa</taxon>
        <taxon>Arthropoda</taxon>
        <taxon>Hexapoda</taxon>
        <taxon>Insecta</taxon>
        <taxon>Pterygota</taxon>
        <taxon>Neoptera</taxon>
        <taxon>Paraneoptera</taxon>
        <taxon>Hemiptera</taxon>
        <taxon>Heteroptera</taxon>
        <taxon>Panheteroptera</taxon>
        <taxon>Cimicomorpha</taxon>
        <taxon>Miridae</taxon>
        <taxon>Dicyphina</taxon>
        <taxon>Nesidiocoris</taxon>
    </lineage>
</organism>
<keyword evidence="1 12" id="KW-0812">Transmembrane</keyword>
<feature type="domain" description="RING-type" evidence="14">
    <location>
        <begin position="226"/>
        <end position="268"/>
    </location>
</feature>
<evidence type="ECO:0000256" key="13">
    <source>
        <dbReference type="SAM" id="SignalP"/>
    </source>
</evidence>
<proteinExistence type="predicted"/>
<keyword evidence="7 12" id="KW-0472">Membrane</keyword>
<reference evidence="15 16" key="1">
    <citation type="submission" date="2023-09" db="EMBL/GenBank/DDBJ databases">
        <title>Nesidiocoris tenuis whole genome shotgun sequence.</title>
        <authorList>
            <person name="Shibata T."/>
            <person name="Shimoda M."/>
            <person name="Kobayashi T."/>
            <person name="Uehara T."/>
        </authorList>
    </citation>
    <scope>NUCLEOTIDE SEQUENCE [LARGE SCALE GENOMIC DNA]</scope>
    <source>
        <strain evidence="15 16">Japan</strain>
    </source>
</reference>
<dbReference type="Gene3D" id="3.50.30.30">
    <property type="match status" value="1"/>
</dbReference>
<name>A0ABN7AY32_9HEMI</name>
<dbReference type="InterPro" id="IPR003137">
    <property type="entry name" value="PA_domain"/>
</dbReference>
<evidence type="ECO:0000256" key="3">
    <source>
        <dbReference type="ARBA" id="ARBA00022729"/>
    </source>
</evidence>
<feature type="region of interest" description="Disordered" evidence="11">
    <location>
        <begin position="278"/>
        <end position="307"/>
    </location>
</feature>
<evidence type="ECO:0000256" key="1">
    <source>
        <dbReference type="ARBA" id="ARBA00022692"/>
    </source>
</evidence>
<dbReference type="InterPro" id="IPR013083">
    <property type="entry name" value="Znf_RING/FYVE/PHD"/>
</dbReference>
<comment type="subcellular location">
    <subcellularLocation>
        <location evidence="9">Endomembrane system</location>
        <topology evidence="9">Single-pass type I membrane protein</topology>
    </subcellularLocation>
</comment>
<dbReference type="Pfam" id="PF02225">
    <property type="entry name" value="PA"/>
    <property type="match status" value="1"/>
</dbReference>
<keyword evidence="4 10" id="KW-0863">Zinc-finger</keyword>
<feature type="transmembrane region" description="Helical" evidence="12">
    <location>
        <begin position="169"/>
        <end position="193"/>
    </location>
</feature>
<accession>A0ABN7AY32</accession>
<keyword evidence="2" id="KW-0479">Metal-binding</keyword>
<feature type="signal peptide" evidence="13">
    <location>
        <begin position="1"/>
        <end position="18"/>
    </location>
</feature>
<dbReference type="SUPFAM" id="SSF57850">
    <property type="entry name" value="RING/U-box"/>
    <property type="match status" value="1"/>
</dbReference>
<feature type="chain" id="PRO_5045431835" evidence="13">
    <location>
        <begin position="19"/>
        <end position="431"/>
    </location>
</feature>
<protein>
    <submittedName>
        <fullName evidence="15">PA domain</fullName>
    </submittedName>
</protein>
<evidence type="ECO:0000313" key="15">
    <source>
        <dbReference type="EMBL" id="BES95820.1"/>
    </source>
</evidence>
<keyword evidence="3 13" id="KW-0732">Signal</keyword>
<evidence type="ECO:0000256" key="4">
    <source>
        <dbReference type="ARBA" id="ARBA00022771"/>
    </source>
</evidence>
<feature type="region of interest" description="Disordered" evidence="11">
    <location>
        <begin position="380"/>
        <end position="431"/>
    </location>
</feature>
<keyword evidence="8" id="KW-0325">Glycoprotein</keyword>
<feature type="compositionally biased region" description="Polar residues" evidence="11">
    <location>
        <begin position="383"/>
        <end position="393"/>
    </location>
</feature>
<dbReference type="CDD" id="cd02123">
    <property type="entry name" value="PA_C_RZF_like"/>
    <property type="match status" value="1"/>
</dbReference>
<dbReference type="SMART" id="SM00184">
    <property type="entry name" value="RING"/>
    <property type="match status" value="1"/>
</dbReference>
<dbReference type="Proteomes" id="UP001307889">
    <property type="component" value="Chromosome 6"/>
</dbReference>
<keyword evidence="16" id="KW-1185">Reference proteome</keyword>
<evidence type="ECO:0000256" key="12">
    <source>
        <dbReference type="SAM" id="Phobius"/>
    </source>
</evidence>
<keyword evidence="6 12" id="KW-1133">Transmembrane helix</keyword>
<dbReference type="InterPro" id="IPR051834">
    <property type="entry name" value="RING_finger_E3_ligase"/>
</dbReference>
<sequence>MVKRWELLAILQLTLVAADIQVYNDGEPFILVADFLLAEANFGDKIPLGGIHAMATLADPPNACAPIRPPPTDIPNPPERWAVLIKRYNCTFEQKVINAQNAFYDIAIVHNVDSNKLEIMNVSDPDKISIISVFITANAGREIGNKYLYDKGYYLLLERSGSSDFLSKILLPFVGIVTVCFILISGFMVAKCIKDYRRARRRRMPYASLNKIPIAKYRKSDPFETCAICFDDFVEGEKLRILPCSHAYHTKCIDPWLTRRQRVCPLCKRRVFAADETVESDLESSDDDNQPLLRGQANQRPTYGGTNNAQVVSSVRVLSSSLPPDVTLQTLLQQHRARVIARIEGAQDNPGSGSDSDGDDNRSTLSLRTQLERMNRLFDDLSSMANTHPGSSSSDEEEYGTHHEPAVVPESAVVPVSADSAHQENTEDVVV</sequence>
<feature type="compositionally biased region" description="Acidic residues" evidence="11">
    <location>
        <begin position="278"/>
        <end position="289"/>
    </location>
</feature>